<feature type="domain" description="Radical SAM core" evidence="7">
    <location>
        <begin position="66"/>
        <end position="278"/>
    </location>
</feature>
<dbReference type="HOGENOM" id="CLU_044176_1_1_9"/>
<dbReference type="InterPro" id="IPR007197">
    <property type="entry name" value="rSAM"/>
</dbReference>
<dbReference type="CDD" id="cd01335">
    <property type="entry name" value="Radical_SAM"/>
    <property type="match status" value="1"/>
</dbReference>
<evidence type="ECO:0000256" key="5">
    <source>
        <dbReference type="ARBA" id="ARBA00023014"/>
    </source>
</evidence>
<dbReference type="InterPro" id="IPR013785">
    <property type="entry name" value="Aldolase_TIM"/>
</dbReference>
<reference evidence="8 9" key="1">
    <citation type="submission" date="2011-11" db="EMBL/GenBank/DDBJ databases">
        <title>The Genome Sequence of Dialister succinatiphilus YIT 11850.</title>
        <authorList>
            <consortium name="The Broad Institute Genome Sequencing Platform"/>
            <person name="Earl A."/>
            <person name="Ward D."/>
            <person name="Feldgarden M."/>
            <person name="Gevers D."/>
            <person name="Morotomi M."/>
            <person name="Young S.K."/>
            <person name="Zeng Q."/>
            <person name="Gargeya S."/>
            <person name="Fitzgerald M."/>
            <person name="Haas B."/>
            <person name="Abouelleil A."/>
            <person name="Alvarado L."/>
            <person name="Arachchi H.M."/>
            <person name="Berlin A."/>
            <person name="Brown A."/>
            <person name="Chapman S.B."/>
            <person name="Dunbar C."/>
            <person name="Gearin G."/>
            <person name="Goldberg J."/>
            <person name="Griggs A."/>
            <person name="Gujja S."/>
            <person name="Heiman D."/>
            <person name="Howarth C."/>
            <person name="Lui A."/>
            <person name="MacDonald P.J.P."/>
            <person name="Montmayeur A."/>
            <person name="Murphy C."/>
            <person name="Neiman D."/>
            <person name="Pearson M."/>
            <person name="Priest M."/>
            <person name="Roberts A."/>
            <person name="Saif S."/>
            <person name="Shea T."/>
            <person name="Sisk P."/>
            <person name="Stolte C."/>
            <person name="Sykes S."/>
            <person name="Wortman J."/>
            <person name="Nusbaum C."/>
            <person name="Birren B."/>
        </authorList>
    </citation>
    <scope>NUCLEOTIDE SEQUENCE [LARGE SCALE GENOMIC DNA]</scope>
    <source>
        <strain evidence="8 9">YIT 11850</strain>
    </source>
</reference>
<dbReference type="PANTHER" id="PTHR30352:SF5">
    <property type="entry name" value="PYRUVATE FORMATE-LYASE 1-ACTIVATING ENZYME"/>
    <property type="match status" value="1"/>
</dbReference>
<evidence type="ECO:0000256" key="6">
    <source>
        <dbReference type="PIRSR" id="PIRSR004869-50"/>
    </source>
</evidence>
<evidence type="ECO:0000313" key="8">
    <source>
        <dbReference type="EMBL" id="EHO62994.1"/>
    </source>
</evidence>
<dbReference type="InterPro" id="IPR027596">
    <property type="entry name" value="AmmeMemoSam_rS"/>
</dbReference>
<dbReference type="Proteomes" id="UP000003277">
    <property type="component" value="Unassembled WGS sequence"/>
</dbReference>
<comment type="caution">
    <text evidence="8">The sequence shown here is derived from an EMBL/GenBank/DDBJ whole genome shotgun (WGS) entry which is preliminary data.</text>
</comment>
<dbReference type="Pfam" id="PF04055">
    <property type="entry name" value="Radical_SAM"/>
    <property type="match status" value="1"/>
</dbReference>
<gene>
    <name evidence="8" type="ORF">HMPREF9453_01076</name>
</gene>
<feature type="binding site" evidence="6">
    <location>
        <position position="88"/>
    </location>
    <ligand>
        <name>[4Fe-4S] cluster</name>
        <dbReference type="ChEBI" id="CHEBI:49883"/>
        <note>4Fe-4S-S-AdoMet</note>
    </ligand>
</feature>
<evidence type="ECO:0000259" key="7">
    <source>
        <dbReference type="PROSITE" id="PS51918"/>
    </source>
</evidence>
<keyword evidence="3 6" id="KW-0479">Metal-binding</keyword>
<dbReference type="SFLD" id="SFLDG01101">
    <property type="entry name" value="Uncharacterised_Radical_SAM_Su"/>
    <property type="match status" value="1"/>
</dbReference>
<proteinExistence type="predicted"/>
<feature type="binding site" evidence="6">
    <location>
        <position position="85"/>
    </location>
    <ligand>
        <name>[4Fe-4S] cluster</name>
        <dbReference type="ChEBI" id="CHEBI:49883"/>
        <note>4Fe-4S-S-AdoMet</note>
    </ligand>
</feature>
<keyword evidence="9" id="KW-1185">Reference proteome</keyword>
<keyword evidence="1" id="KW-0004">4Fe-4S</keyword>
<organism evidence="8 9">
    <name type="scientific">Dialister succinatiphilus YIT 11850</name>
    <dbReference type="NCBI Taxonomy" id="742743"/>
    <lineage>
        <taxon>Bacteria</taxon>
        <taxon>Bacillati</taxon>
        <taxon>Bacillota</taxon>
        <taxon>Negativicutes</taxon>
        <taxon>Veillonellales</taxon>
        <taxon>Veillonellaceae</taxon>
        <taxon>Dialister</taxon>
    </lineage>
</organism>
<dbReference type="NCBIfam" id="TIGR04337">
    <property type="entry name" value="AmmeMemoSam_rS"/>
    <property type="match status" value="1"/>
</dbReference>
<dbReference type="InterPro" id="IPR058240">
    <property type="entry name" value="rSAM_sf"/>
</dbReference>
<comment type="cofactor">
    <cofactor evidence="6">
        <name>[4Fe-4S] cluster</name>
        <dbReference type="ChEBI" id="CHEBI:49883"/>
    </cofactor>
    <text evidence="6">Binds 1 [4Fe-4S] cluster. The cluster is coordinated with 3 cysteines and an exchangeable S-adenosyl-L-methionine.</text>
</comment>
<evidence type="ECO:0000313" key="9">
    <source>
        <dbReference type="Proteomes" id="UP000003277"/>
    </source>
</evidence>
<dbReference type="PATRIC" id="fig|742743.3.peg.1092"/>
<dbReference type="PROSITE" id="PS51918">
    <property type="entry name" value="RADICAL_SAM"/>
    <property type="match status" value="1"/>
</dbReference>
<dbReference type="AlphaFoldDB" id="H1D0D8"/>
<dbReference type="InterPro" id="IPR034457">
    <property type="entry name" value="Organic_radical-activating"/>
</dbReference>
<sequence length="296" mass="33828">MECALYDKNEKGICTCRLCPRRCRILPSQRGWCRTRWNDHGLLKSLTYGLVTSAALDPIEKKPLAYFHRGSFILSLGSWGCNMNCSFCQNFEISQEEPESRKVTPHQVLRLARAFTAEGNIGIAWTYNEPTLSFEFIRDTAPLIKEAGLVNVMVSNGFISSEALDRLLPLIDAWNIDLKGWQPDFYRTLCGAARNPVLETIRRAAEVSHVELTNLVIPGENDDPKAFEDMVRWIASLDPAMPLHITRFFPRWRMTRLPPTPVSTLVSLGNRARKYLSRVRIGNVTDEELAEYHWKN</sequence>
<evidence type="ECO:0000256" key="1">
    <source>
        <dbReference type="ARBA" id="ARBA00022485"/>
    </source>
</evidence>
<dbReference type="eggNOG" id="COG1180">
    <property type="taxonomic scope" value="Bacteria"/>
</dbReference>
<keyword evidence="5 6" id="KW-0411">Iron-sulfur</keyword>
<keyword evidence="2 6" id="KW-0949">S-adenosyl-L-methionine</keyword>
<keyword evidence="4 6" id="KW-0408">Iron</keyword>
<feature type="binding site" evidence="6">
    <location>
        <position position="81"/>
    </location>
    <ligand>
        <name>[4Fe-4S] cluster</name>
        <dbReference type="ChEBI" id="CHEBI:49883"/>
        <note>4Fe-4S-S-AdoMet</note>
    </ligand>
</feature>
<dbReference type="STRING" id="742743.HMPREF9453_01076"/>
<dbReference type="PIRSF" id="PIRSF004869">
    <property type="entry name" value="PflX_prd"/>
    <property type="match status" value="1"/>
</dbReference>
<dbReference type="EMBL" id="ADLT01000033">
    <property type="protein sequence ID" value="EHO62994.1"/>
    <property type="molecule type" value="Genomic_DNA"/>
</dbReference>
<dbReference type="PANTHER" id="PTHR30352">
    <property type="entry name" value="PYRUVATE FORMATE-LYASE-ACTIVATING ENZYME"/>
    <property type="match status" value="1"/>
</dbReference>
<dbReference type="Gene3D" id="3.20.20.70">
    <property type="entry name" value="Aldolase class I"/>
    <property type="match status" value="1"/>
</dbReference>
<dbReference type="SFLD" id="SFLDS00029">
    <property type="entry name" value="Radical_SAM"/>
    <property type="match status" value="1"/>
</dbReference>
<evidence type="ECO:0000256" key="4">
    <source>
        <dbReference type="ARBA" id="ARBA00023004"/>
    </source>
</evidence>
<dbReference type="OrthoDB" id="9778883at2"/>
<dbReference type="GO" id="GO:0051539">
    <property type="term" value="F:4 iron, 4 sulfur cluster binding"/>
    <property type="evidence" value="ECO:0007669"/>
    <property type="project" value="UniProtKB-KW"/>
</dbReference>
<dbReference type="RefSeq" id="WP_008859571.1">
    <property type="nucleotide sequence ID" value="NZ_JH591188.1"/>
</dbReference>
<dbReference type="GO" id="GO:0046872">
    <property type="term" value="F:metal ion binding"/>
    <property type="evidence" value="ECO:0007669"/>
    <property type="project" value="UniProtKB-KW"/>
</dbReference>
<evidence type="ECO:0000256" key="2">
    <source>
        <dbReference type="ARBA" id="ARBA00022691"/>
    </source>
</evidence>
<dbReference type="InterPro" id="IPR016431">
    <property type="entry name" value="Pyrv-formate_lyase-activ_prd"/>
</dbReference>
<dbReference type="GO" id="GO:0003824">
    <property type="term" value="F:catalytic activity"/>
    <property type="evidence" value="ECO:0007669"/>
    <property type="project" value="InterPro"/>
</dbReference>
<dbReference type="SUPFAM" id="SSF102114">
    <property type="entry name" value="Radical SAM enzymes"/>
    <property type="match status" value="1"/>
</dbReference>
<protein>
    <recommendedName>
        <fullName evidence="7">Radical SAM core domain-containing protein</fullName>
    </recommendedName>
</protein>
<accession>H1D0D8</accession>
<evidence type="ECO:0000256" key="3">
    <source>
        <dbReference type="ARBA" id="ARBA00022723"/>
    </source>
</evidence>
<name>H1D0D8_9FIRM</name>